<gene>
    <name evidence="2" type="ORF">ACFFJC_12750</name>
</gene>
<organism evidence="2 3">
    <name type="scientific">Novosphingobium soli</name>
    <dbReference type="NCBI Taxonomy" id="574956"/>
    <lineage>
        <taxon>Bacteria</taxon>
        <taxon>Pseudomonadati</taxon>
        <taxon>Pseudomonadota</taxon>
        <taxon>Alphaproteobacteria</taxon>
        <taxon>Sphingomonadales</taxon>
        <taxon>Sphingomonadaceae</taxon>
        <taxon>Novosphingobium</taxon>
    </lineage>
</organism>
<evidence type="ECO:0000313" key="3">
    <source>
        <dbReference type="Proteomes" id="UP001589798"/>
    </source>
</evidence>
<evidence type="ECO:0000256" key="1">
    <source>
        <dbReference type="SAM" id="Phobius"/>
    </source>
</evidence>
<dbReference type="RefSeq" id="WP_379487868.1">
    <property type="nucleotide sequence ID" value="NZ_JBHLWK010000015.1"/>
</dbReference>
<keyword evidence="1" id="KW-0812">Transmembrane</keyword>
<sequence>MAAGPRRTGAWIGAALVVVVAALVFLSLFHPSPEQRRPRTQPSIERSLGAIGAEGRLVLRVLAPALY</sequence>
<feature type="transmembrane region" description="Helical" evidence="1">
    <location>
        <begin position="12"/>
        <end position="29"/>
    </location>
</feature>
<proteinExistence type="predicted"/>
<keyword evidence="1" id="KW-1133">Transmembrane helix</keyword>
<comment type="caution">
    <text evidence="2">The sequence shown here is derived from an EMBL/GenBank/DDBJ whole genome shotgun (WGS) entry which is preliminary data.</text>
</comment>
<keyword evidence="3" id="KW-1185">Reference proteome</keyword>
<evidence type="ECO:0000313" key="2">
    <source>
        <dbReference type="EMBL" id="MFC0205135.1"/>
    </source>
</evidence>
<dbReference type="Proteomes" id="UP001589798">
    <property type="component" value="Unassembled WGS sequence"/>
</dbReference>
<protein>
    <submittedName>
        <fullName evidence="2">Uncharacterized protein</fullName>
    </submittedName>
</protein>
<dbReference type="EMBL" id="JBHLWK010000015">
    <property type="protein sequence ID" value="MFC0205135.1"/>
    <property type="molecule type" value="Genomic_DNA"/>
</dbReference>
<name>A0ABV6CWN4_9SPHN</name>
<keyword evidence="1" id="KW-0472">Membrane</keyword>
<accession>A0ABV6CWN4</accession>
<reference evidence="2 3" key="1">
    <citation type="submission" date="2024-09" db="EMBL/GenBank/DDBJ databases">
        <authorList>
            <person name="Sun Q."/>
            <person name="Mori K."/>
        </authorList>
    </citation>
    <scope>NUCLEOTIDE SEQUENCE [LARGE SCALE GENOMIC DNA]</scope>
    <source>
        <strain evidence="2 3">CCM 7706</strain>
    </source>
</reference>